<dbReference type="RefSeq" id="WP_093691386.1">
    <property type="nucleotide sequence ID" value="NZ_FNBU01000023.1"/>
</dbReference>
<dbReference type="Pfam" id="PF00132">
    <property type="entry name" value="Hexapep"/>
    <property type="match status" value="1"/>
</dbReference>
<sequence length="214" mass="24259">MKKLLLDLCSKLEGRGIHEIIDRLKLYYRYLITVLFYKPFIGEMGKKTVIYSPIRFTGLKFIYLGAKVTIFDGARIEVVDRYGNQRFSPCLKIGEGTSINQNCHITCAEEIVIGMNVLITANVTITDIIHPYDDINVPISRQPLITKKVYIGDETCIYQNAVILPGAKIGKHCIIGANSVVNIQVPDYSVVVGNPARIVRQYNQMLQSWEKIYQ</sequence>
<dbReference type="OrthoDB" id="9801697at2"/>
<name>A0A1G7NCW3_9FIRM</name>
<dbReference type="AlphaFoldDB" id="A0A1G7NCW3"/>
<dbReference type="CDD" id="cd04647">
    <property type="entry name" value="LbH_MAT_like"/>
    <property type="match status" value="1"/>
</dbReference>
<dbReference type="STRING" id="1123285.SAMN05660235_02518"/>
<dbReference type="InterPro" id="IPR051159">
    <property type="entry name" value="Hexapeptide_acetyltransf"/>
</dbReference>
<dbReference type="SUPFAM" id="SSF51161">
    <property type="entry name" value="Trimeric LpxA-like enzymes"/>
    <property type="match status" value="1"/>
</dbReference>
<accession>A0A1G7NCW3</accession>
<dbReference type="InterPro" id="IPR011004">
    <property type="entry name" value="Trimer_LpxA-like_sf"/>
</dbReference>
<organism evidence="1 2">
    <name type="scientific">Sporolituus thermophilus DSM 23256</name>
    <dbReference type="NCBI Taxonomy" id="1123285"/>
    <lineage>
        <taxon>Bacteria</taxon>
        <taxon>Bacillati</taxon>
        <taxon>Bacillota</taxon>
        <taxon>Negativicutes</taxon>
        <taxon>Selenomonadales</taxon>
        <taxon>Sporomusaceae</taxon>
        <taxon>Sporolituus</taxon>
    </lineage>
</organism>
<dbReference type="InterPro" id="IPR001451">
    <property type="entry name" value="Hexapep"/>
</dbReference>
<gene>
    <name evidence="1" type="ORF">SAMN05660235_02518</name>
</gene>
<dbReference type="Proteomes" id="UP000243333">
    <property type="component" value="Unassembled WGS sequence"/>
</dbReference>
<dbReference type="GO" id="GO:0016740">
    <property type="term" value="F:transferase activity"/>
    <property type="evidence" value="ECO:0007669"/>
    <property type="project" value="UniProtKB-KW"/>
</dbReference>
<dbReference type="Gene3D" id="2.160.10.10">
    <property type="entry name" value="Hexapeptide repeat proteins"/>
    <property type="match status" value="1"/>
</dbReference>
<reference evidence="2" key="1">
    <citation type="submission" date="2016-10" db="EMBL/GenBank/DDBJ databases">
        <authorList>
            <person name="Varghese N."/>
            <person name="Submissions S."/>
        </authorList>
    </citation>
    <scope>NUCLEOTIDE SEQUENCE [LARGE SCALE GENOMIC DNA]</scope>
    <source>
        <strain evidence="2">DSM 23256</strain>
    </source>
</reference>
<dbReference type="PANTHER" id="PTHR23416">
    <property type="entry name" value="SIALIC ACID SYNTHASE-RELATED"/>
    <property type="match status" value="1"/>
</dbReference>
<keyword evidence="2" id="KW-1185">Reference proteome</keyword>
<dbReference type="EMBL" id="FNBU01000023">
    <property type="protein sequence ID" value="SDF71761.1"/>
    <property type="molecule type" value="Genomic_DNA"/>
</dbReference>
<evidence type="ECO:0000313" key="1">
    <source>
        <dbReference type="EMBL" id="SDF71761.1"/>
    </source>
</evidence>
<evidence type="ECO:0000313" key="2">
    <source>
        <dbReference type="Proteomes" id="UP000243333"/>
    </source>
</evidence>
<proteinExistence type="predicted"/>
<protein>
    <submittedName>
        <fullName evidence="1">Acetyltransferase (Isoleucine patch superfamily)</fullName>
    </submittedName>
</protein>
<keyword evidence="1" id="KW-0808">Transferase</keyword>